<dbReference type="Proteomes" id="UP000237347">
    <property type="component" value="Unassembled WGS sequence"/>
</dbReference>
<dbReference type="AlphaFoldDB" id="A0AAW0M2W7"/>
<evidence type="ECO:0000313" key="1">
    <source>
        <dbReference type="EMBL" id="KAK7857648.1"/>
    </source>
</evidence>
<evidence type="ECO:0000313" key="2">
    <source>
        <dbReference type="Proteomes" id="UP000237347"/>
    </source>
</evidence>
<comment type="caution">
    <text evidence="1">The sequence shown here is derived from an EMBL/GenBank/DDBJ whole genome shotgun (WGS) entry which is preliminary data.</text>
</comment>
<protein>
    <submittedName>
        <fullName evidence="1">Uncharacterized protein</fullName>
    </submittedName>
</protein>
<reference evidence="1 2" key="1">
    <citation type="journal article" date="2018" name="Sci. Data">
        <title>The draft genome sequence of cork oak.</title>
        <authorList>
            <person name="Ramos A.M."/>
            <person name="Usie A."/>
            <person name="Barbosa P."/>
            <person name="Barros P.M."/>
            <person name="Capote T."/>
            <person name="Chaves I."/>
            <person name="Simoes F."/>
            <person name="Abreu I."/>
            <person name="Carrasquinho I."/>
            <person name="Faro C."/>
            <person name="Guimaraes J.B."/>
            <person name="Mendonca D."/>
            <person name="Nobrega F."/>
            <person name="Rodrigues L."/>
            <person name="Saibo N.J.M."/>
            <person name="Varela M.C."/>
            <person name="Egas C."/>
            <person name="Matos J."/>
            <person name="Miguel C.M."/>
            <person name="Oliveira M.M."/>
            <person name="Ricardo C.P."/>
            <person name="Goncalves S."/>
        </authorList>
    </citation>
    <scope>NUCLEOTIDE SEQUENCE [LARGE SCALE GENOMIC DNA]</scope>
    <source>
        <strain evidence="2">cv. HL8</strain>
    </source>
</reference>
<keyword evidence="2" id="KW-1185">Reference proteome</keyword>
<name>A0AAW0M2W7_QUESU</name>
<accession>A0AAW0M2W7</accession>
<sequence length="141" mass="16092">MLKLLREERWGGISYAPSARDTVLKEGMDGGVEAHYLQLLQVSLWIDMSCCYLINFGMDSRLEELKRNAGVFKLKRRKMGGNFICAQRTRYGPERGNGWGGGGALFTTAASFFMDRHELLLSDKFWNGQQIGRTKEKCWCI</sequence>
<dbReference type="EMBL" id="PKMF04000025">
    <property type="protein sequence ID" value="KAK7857648.1"/>
    <property type="molecule type" value="Genomic_DNA"/>
</dbReference>
<gene>
    <name evidence="1" type="ORF">CFP56_016532</name>
</gene>
<proteinExistence type="predicted"/>
<organism evidence="1 2">
    <name type="scientific">Quercus suber</name>
    <name type="common">Cork oak</name>
    <dbReference type="NCBI Taxonomy" id="58331"/>
    <lineage>
        <taxon>Eukaryota</taxon>
        <taxon>Viridiplantae</taxon>
        <taxon>Streptophyta</taxon>
        <taxon>Embryophyta</taxon>
        <taxon>Tracheophyta</taxon>
        <taxon>Spermatophyta</taxon>
        <taxon>Magnoliopsida</taxon>
        <taxon>eudicotyledons</taxon>
        <taxon>Gunneridae</taxon>
        <taxon>Pentapetalae</taxon>
        <taxon>rosids</taxon>
        <taxon>fabids</taxon>
        <taxon>Fagales</taxon>
        <taxon>Fagaceae</taxon>
        <taxon>Quercus</taxon>
    </lineage>
</organism>